<keyword evidence="2" id="KW-1185">Reference proteome</keyword>
<proteinExistence type="predicted"/>
<dbReference type="AlphaFoldDB" id="A0AAN9RXE2"/>
<comment type="caution">
    <text evidence="1">The sequence shown here is derived from an EMBL/GenBank/DDBJ whole genome shotgun (WGS) entry which is preliminary data.</text>
</comment>
<dbReference type="EMBL" id="JAYMYS010000008">
    <property type="protein sequence ID" value="KAK7384776.1"/>
    <property type="molecule type" value="Genomic_DNA"/>
</dbReference>
<name>A0AAN9RXE2_PSOTE</name>
<sequence>MGWICCGPRVHNIKNKKIDIQIFIVSLFHSRVATLTHRRSCDATSPSTVAAVDVAVVHRLFFSASISLFEKRITVLYFNYKVSDFKGA</sequence>
<protein>
    <submittedName>
        <fullName evidence="1">Uncharacterized protein</fullName>
    </submittedName>
</protein>
<reference evidence="1 2" key="1">
    <citation type="submission" date="2024-01" db="EMBL/GenBank/DDBJ databases">
        <title>The genomes of 5 underutilized Papilionoideae crops provide insights into root nodulation and disease resistanc.</title>
        <authorList>
            <person name="Jiang F."/>
        </authorList>
    </citation>
    <scope>NUCLEOTIDE SEQUENCE [LARGE SCALE GENOMIC DNA]</scope>
    <source>
        <strain evidence="1">DUOXIRENSHENG_FW03</strain>
        <tissue evidence="1">Leaves</tissue>
    </source>
</reference>
<evidence type="ECO:0000313" key="2">
    <source>
        <dbReference type="Proteomes" id="UP001386955"/>
    </source>
</evidence>
<dbReference type="Proteomes" id="UP001386955">
    <property type="component" value="Unassembled WGS sequence"/>
</dbReference>
<evidence type="ECO:0000313" key="1">
    <source>
        <dbReference type="EMBL" id="KAK7384776.1"/>
    </source>
</evidence>
<organism evidence="1 2">
    <name type="scientific">Psophocarpus tetragonolobus</name>
    <name type="common">Winged bean</name>
    <name type="synonym">Dolichos tetragonolobus</name>
    <dbReference type="NCBI Taxonomy" id="3891"/>
    <lineage>
        <taxon>Eukaryota</taxon>
        <taxon>Viridiplantae</taxon>
        <taxon>Streptophyta</taxon>
        <taxon>Embryophyta</taxon>
        <taxon>Tracheophyta</taxon>
        <taxon>Spermatophyta</taxon>
        <taxon>Magnoliopsida</taxon>
        <taxon>eudicotyledons</taxon>
        <taxon>Gunneridae</taxon>
        <taxon>Pentapetalae</taxon>
        <taxon>rosids</taxon>
        <taxon>fabids</taxon>
        <taxon>Fabales</taxon>
        <taxon>Fabaceae</taxon>
        <taxon>Papilionoideae</taxon>
        <taxon>50 kb inversion clade</taxon>
        <taxon>NPAAA clade</taxon>
        <taxon>indigoferoid/millettioid clade</taxon>
        <taxon>Phaseoleae</taxon>
        <taxon>Psophocarpus</taxon>
    </lineage>
</organism>
<accession>A0AAN9RXE2</accession>
<gene>
    <name evidence="1" type="ORF">VNO78_30477</name>
</gene>